<evidence type="ECO:0000256" key="3">
    <source>
        <dbReference type="ARBA" id="ARBA00022741"/>
    </source>
</evidence>
<keyword evidence="3" id="KW-0547">Nucleotide-binding</keyword>
<gene>
    <name evidence="6" type="primary">nikE</name>
    <name evidence="6" type="ORF">VQ02_16590</name>
</gene>
<name>A0A0J6SKT7_9HYPH</name>
<evidence type="ECO:0000313" key="7">
    <source>
        <dbReference type="Proteomes" id="UP000035955"/>
    </source>
</evidence>
<dbReference type="AlphaFoldDB" id="A0A0J6SKT7"/>
<dbReference type="EMBL" id="LABY01000110">
    <property type="protein sequence ID" value="KMO35860.1"/>
    <property type="molecule type" value="Genomic_DNA"/>
</dbReference>
<evidence type="ECO:0000313" key="6">
    <source>
        <dbReference type="EMBL" id="KMO35860.1"/>
    </source>
</evidence>
<comment type="similarity">
    <text evidence="1">Belongs to the ABC transporter superfamily.</text>
</comment>
<dbReference type="SUPFAM" id="SSF52540">
    <property type="entry name" value="P-loop containing nucleoside triphosphate hydrolases"/>
    <property type="match status" value="1"/>
</dbReference>
<dbReference type="InterPro" id="IPR050319">
    <property type="entry name" value="ABC_transp_ATP-bind"/>
</dbReference>
<accession>A0A0J6SKT7</accession>
<keyword evidence="7" id="KW-1185">Reference proteome</keyword>
<dbReference type="Proteomes" id="UP000035955">
    <property type="component" value="Unassembled WGS sequence"/>
</dbReference>
<dbReference type="EC" id="3.6.3.24" evidence="6"/>
<organism evidence="6 7">
    <name type="scientific">Methylobacterium variabile</name>
    <dbReference type="NCBI Taxonomy" id="298794"/>
    <lineage>
        <taxon>Bacteria</taxon>
        <taxon>Pseudomonadati</taxon>
        <taxon>Pseudomonadota</taxon>
        <taxon>Alphaproteobacteria</taxon>
        <taxon>Hyphomicrobiales</taxon>
        <taxon>Methylobacteriaceae</taxon>
        <taxon>Methylobacterium</taxon>
    </lineage>
</organism>
<dbReference type="GO" id="GO:0016887">
    <property type="term" value="F:ATP hydrolysis activity"/>
    <property type="evidence" value="ECO:0007669"/>
    <property type="project" value="InterPro"/>
</dbReference>
<dbReference type="OrthoDB" id="7328866at2"/>
<dbReference type="GO" id="GO:0055085">
    <property type="term" value="P:transmembrane transport"/>
    <property type="evidence" value="ECO:0007669"/>
    <property type="project" value="UniProtKB-ARBA"/>
</dbReference>
<dbReference type="CDD" id="cd03257">
    <property type="entry name" value="ABC_NikE_OppD_transporters"/>
    <property type="match status" value="1"/>
</dbReference>
<sequence>MTALLAASGLGKSYPGKTYPDTSHPGAGRRGERPVLSGINLSLGEGECVALLGRSGSGKSTLARLLLGLEEADAGTVRFRGAALPGLDRAGRRAFHAAVQMVLQDPLSAVNPRHSVGRILAEPLRHLTDLPSPARDARAGELLAMVGLDPASAGRLPGQLSGGQVQRVGLARALATRPALVVLDEAVSNLDAPRQVEILDRLAHLRRAHGTAFLLITHDVRLARRFADRVVVLSEGRIVDASPCRPGLALSHPAARELVDAVLPASPRMAREEAR</sequence>
<dbReference type="PROSITE" id="PS50893">
    <property type="entry name" value="ABC_TRANSPORTER_2"/>
    <property type="match status" value="1"/>
</dbReference>
<dbReference type="SMART" id="SM00382">
    <property type="entry name" value="AAA"/>
    <property type="match status" value="1"/>
</dbReference>
<keyword evidence="6" id="KW-0378">Hydrolase</keyword>
<dbReference type="RefSeq" id="WP_048445303.1">
    <property type="nucleotide sequence ID" value="NZ_LABY01000110.1"/>
</dbReference>
<dbReference type="Gene3D" id="3.40.50.300">
    <property type="entry name" value="P-loop containing nucleotide triphosphate hydrolases"/>
    <property type="match status" value="1"/>
</dbReference>
<dbReference type="InterPro" id="IPR003439">
    <property type="entry name" value="ABC_transporter-like_ATP-bd"/>
</dbReference>
<keyword evidence="2" id="KW-0813">Transport</keyword>
<evidence type="ECO:0000256" key="1">
    <source>
        <dbReference type="ARBA" id="ARBA00005417"/>
    </source>
</evidence>
<dbReference type="Pfam" id="PF00005">
    <property type="entry name" value="ABC_tran"/>
    <property type="match status" value="1"/>
</dbReference>
<dbReference type="InterPro" id="IPR003593">
    <property type="entry name" value="AAA+_ATPase"/>
</dbReference>
<evidence type="ECO:0000256" key="2">
    <source>
        <dbReference type="ARBA" id="ARBA00022448"/>
    </source>
</evidence>
<feature type="domain" description="ABC transporter" evidence="5">
    <location>
        <begin position="5"/>
        <end position="260"/>
    </location>
</feature>
<protein>
    <submittedName>
        <fullName evidence="6">Nickel ABC transporter ATP-binding protein</fullName>
        <ecNumber evidence="6">3.6.3.24</ecNumber>
    </submittedName>
</protein>
<reference evidence="6 7" key="1">
    <citation type="submission" date="2015-03" db="EMBL/GenBank/DDBJ databases">
        <title>Genome sequencing of Methylobacterium variabile DSM 16961.</title>
        <authorList>
            <person name="Chaudhry V."/>
            <person name="Patil P.B."/>
        </authorList>
    </citation>
    <scope>NUCLEOTIDE SEQUENCE [LARGE SCALE GENOMIC DNA]</scope>
    <source>
        <strain evidence="6 7">DSM 16961</strain>
    </source>
</reference>
<evidence type="ECO:0000259" key="5">
    <source>
        <dbReference type="PROSITE" id="PS50893"/>
    </source>
</evidence>
<comment type="caution">
    <text evidence="6">The sequence shown here is derived from an EMBL/GenBank/DDBJ whole genome shotgun (WGS) entry which is preliminary data.</text>
</comment>
<evidence type="ECO:0000256" key="4">
    <source>
        <dbReference type="ARBA" id="ARBA00022840"/>
    </source>
</evidence>
<dbReference type="PANTHER" id="PTHR43776:SF7">
    <property type="entry name" value="D,D-DIPEPTIDE TRANSPORT ATP-BINDING PROTEIN DDPF-RELATED"/>
    <property type="match status" value="1"/>
</dbReference>
<dbReference type="InterPro" id="IPR027417">
    <property type="entry name" value="P-loop_NTPase"/>
</dbReference>
<proteinExistence type="inferred from homology"/>
<keyword evidence="4 6" id="KW-0067">ATP-binding</keyword>
<dbReference type="PATRIC" id="fig|298794.3.peg.399"/>
<dbReference type="GO" id="GO:0005524">
    <property type="term" value="F:ATP binding"/>
    <property type="evidence" value="ECO:0007669"/>
    <property type="project" value="UniProtKB-KW"/>
</dbReference>
<dbReference type="PANTHER" id="PTHR43776">
    <property type="entry name" value="TRANSPORT ATP-BINDING PROTEIN"/>
    <property type="match status" value="1"/>
</dbReference>